<evidence type="ECO:0000256" key="7">
    <source>
        <dbReference type="SAM" id="Phobius"/>
    </source>
</evidence>
<feature type="transmembrane region" description="Helical" evidence="7">
    <location>
        <begin position="241"/>
        <end position="265"/>
    </location>
</feature>
<keyword evidence="6" id="KW-0862">Zinc</keyword>
<evidence type="ECO:0000256" key="4">
    <source>
        <dbReference type="ARBA" id="ARBA00022989"/>
    </source>
</evidence>
<evidence type="ECO:0000256" key="2">
    <source>
        <dbReference type="ARBA" id="ARBA00007018"/>
    </source>
</evidence>
<keyword evidence="8" id="KW-0675">Receptor</keyword>
<name>A0A0B8RWQ6_9SAUR</name>
<keyword evidence="5 7" id="KW-0472">Membrane</keyword>
<feature type="transmembrane region" description="Helical" evidence="7">
    <location>
        <begin position="147"/>
        <end position="166"/>
    </location>
</feature>
<reference evidence="8" key="1">
    <citation type="journal article" date="2014" name="BMC Genomics">
        <title>RNA-seq and high-definition mass spectrometry reveal the complex and divergent venoms of two rear-fanged colubrid snakes.</title>
        <authorList>
            <person name="McGivern J.J."/>
            <person name="Wray K.P."/>
            <person name="Margres M.J."/>
            <person name="Couch M.E."/>
            <person name="Mackessy S.P."/>
            <person name="Rokyta D.R."/>
        </authorList>
    </citation>
    <scope>NUCLEOTIDE SEQUENCE</scope>
    <source>
        <tissue evidence="8">Venom gland</tissue>
    </source>
</reference>
<feature type="transmembrane region" description="Helical" evidence="7">
    <location>
        <begin position="173"/>
        <end position="191"/>
    </location>
</feature>
<keyword evidence="6" id="KW-0479">Metal-binding</keyword>
<keyword evidence="3 7" id="KW-0812">Transmembrane</keyword>
<evidence type="ECO:0000313" key="8">
    <source>
        <dbReference type="EMBL" id="JAG66947.1"/>
    </source>
</evidence>
<dbReference type="InterPro" id="IPR004254">
    <property type="entry name" value="AdipoR/HlyIII-related"/>
</dbReference>
<dbReference type="EMBL" id="GBSH01002079">
    <property type="protein sequence ID" value="JAG66947.1"/>
    <property type="molecule type" value="Transcribed_RNA"/>
</dbReference>
<feature type="transmembrane region" description="Helical" evidence="7">
    <location>
        <begin position="113"/>
        <end position="135"/>
    </location>
</feature>
<dbReference type="GO" id="GO:0016020">
    <property type="term" value="C:membrane"/>
    <property type="evidence" value="ECO:0007669"/>
    <property type="project" value="UniProtKB-SubCell"/>
</dbReference>
<feature type="transmembrane region" description="Helical" evidence="7">
    <location>
        <begin position="203"/>
        <end position="220"/>
    </location>
</feature>
<feature type="binding site" evidence="6">
    <location>
        <position position="99"/>
    </location>
    <ligand>
        <name>Zn(2+)</name>
        <dbReference type="ChEBI" id="CHEBI:29105"/>
    </ligand>
</feature>
<evidence type="ECO:0000256" key="5">
    <source>
        <dbReference type="ARBA" id="ARBA00023136"/>
    </source>
</evidence>
<dbReference type="PANTHER" id="PTHR20855">
    <property type="entry name" value="ADIPOR/PROGESTIN RECEPTOR-RELATED"/>
    <property type="match status" value="1"/>
</dbReference>
<evidence type="ECO:0000256" key="3">
    <source>
        <dbReference type="ARBA" id="ARBA00022692"/>
    </source>
</evidence>
<feature type="binding site" evidence="6">
    <location>
        <position position="239"/>
    </location>
    <ligand>
        <name>Zn(2+)</name>
        <dbReference type="ChEBI" id="CHEBI:29105"/>
    </ligand>
</feature>
<proteinExistence type="inferred from homology"/>
<feature type="transmembrane region" description="Helical" evidence="7">
    <location>
        <begin position="79"/>
        <end position="101"/>
    </location>
</feature>
<organism evidence="8">
    <name type="scientific">Philothamnus irregularis</name>
    <name type="common">brown tree snake</name>
    <dbReference type="NCBI Taxonomy" id="1899461"/>
    <lineage>
        <taxon>Eukaryota</taxon>
        <taxon>Metazoa</taxon>
        <taxon>Chordata</taxon>
        <taxon>Craniata</taxon>
        <taxon>Vertebrata</taxon>
        <taxon>Euteleostomi</taxon>
        <taxon>Lepidosauria</taxon>
        <taxon>Squamata</taxon>
        <taxon>Bifurcata</taxon>
        <taxon>Unidentata</taxon>
        <taxon>Episquamata</taxon>
        <taxon>Toxicofera</taxon>
        <taxon>Serpentes</taxon>
        <taxon>Colubroidea</taxon>
        <taxon>Colubridae</taxon>
        <taxon>Colubrinae</taxon>
        <taxon>Philothamnus</taxon>
    </lineage>
</organism>
<dbReference type="AlphaFoldDB" id="A0A0B8RWQ6"/>
<evidence type="ECO:0000256" key="1">
    <source>
        <dbReference type="ARBA" id="ARBA00004141"/>
    </source>
</evidence>
<dbReference type="PANTHER" id="PTHR20855:SF138">
    <property type="entry name" value="PROGESTIN AND ADIPOQ RECEPTOR FAMILY MEMBER 4"/>
    <property type="match status" value="1"/>
</dbReference>
<keyword evidence="4 7" id="KW-1133">Transmembrane helix</keyword>
<dbReference type="GO" id="GO:0038023">
    <property type="term" value="F:signaling receptor activity"/>
    <property type="evidence" value="ECO:0007669"/>
    <property type="project" value="TreeGrafter"/>
</dbReference>
<dbReference type="Pfam" id="PF03006">
    <property type="entry name" value="HlyIII"/>
    <property type="match status" value="1"/>
</dbReference>
<evidence type="ECO:0000256" key="6">
    <source>
        <dbReference type="PIRSR" id="PIRSR604254-1"/>
    </source>
</evidence>
<comment type="subcellular location">
    <subcellularLocation>
        <location evidence="1">Membrane</location>
        <topology evidence="1">Multi-pass membrane protein</topology>
    </subcellularLocation>
</comment>
<feature type="binding site" evidence="6">
    <location>
        <position position="243"/>
    </location>
    <ligand>
        <name>Zn(2+)</name>
        <dbReference type="ChEBI" id="CHEBI:29105"/>
    </ligand>
</feature>
<sequence length="272" mass="30627">MAFLGGARLLDWASSPPHLQFNRFVLKGYRPVSSGSGCLRSLFYLHNELGNIYTHGIPLLGFLFVLPLTIPWARLSESWLGVVHYLACIFPQLGSVLYHLFMNHEGGPAVYHTLLTLDMCGVCMVNTLGALPIIYCTLACSPLLRSIALLAYTGLSSYGIFCAVTARSSVRRLRAFAWQALFRFFFFYLRWVGLGTGHPTSLRSYLIMDGLAFLGGVINISRVPERWKPGCFDYWFNSHQIMHVLVVVSILYLHWGVVADLHWIANYACPKE</sequence>
<accession>A0A0B8RWQ6</accession>
<comment type="similarity">
    <text evidence="2">Belongs to the ADIPOR family.</text>
</comment>
<protein>
    <submittedName>
        <fullName evidence="8">Progestin and adipoQ receptor family member 4-like</fullName>
    </submittedName>
</protein>
<feature type="transmembrane region" description="Helical" evidence="7">
    <location>
        <begin position="52"/>
        <end position="73"/>
    </location>
</feature>
<dbReference type="GO" id="GO:0046872">
    <property type="term" value="F:metal ion binding"/>
    <property type="evidence" value="ECO:0007669"/>
    <property type="project" value="UniProtKB-KW"/>
</dbReference>